<gene>
    <name evidence="5" type="ORF">C5O00_04435</name>
</gene>
<evidence type="ECO:0000256" key="2">
    <source>
        <dbReference type="ARBA" id="ARBA00022741"/>
    </source>
</evidence>
<dbReference type="Proteomes" id="UP000238442">
    <property type="component" value="Chromosome"/>
</dbReference>
<dbReference type="InterPro" id="IPR050221">
    <property type="entry name" value="26S_Proteasome_ATPase"/>
</dbReference>
<dbReference type="AlphaFoldDB" id="A0A2S0HUT9"/>
<comment type="similarity">
    <text evidence="1">Belongs to the AAA ATPase family.</text>
</comment>
<dbReference type="SMART" id="SM00382">
    <property type="entry name" value="AAA"/>
    <property type="match status" value="1"/>
</dbReference>
<keyword evidence="6" id="KW-1185">Reference proteome</keyword>
<dbReference type="InterPro" id="IPR027417">
    <property type="entry name" value="P-loop_NTPase"/>
</dbReference>
<feature type="domain" description="AAA+ ATPase" evidence="4">
    <location>
        <begin position="237"/>
        <end position="369"/>
    </location>
</feature>
<dbReference type="EMBL" id="CP027062">
    <property type="protein sequence ID" value="AVI50451.1"/>
    <property type="molecule type" value="Genomic_DNA"/>
</dbReference>
<dbReference type="KEGG" id="aue:C5O00_04435"/>
<dbReference type="CDD" id="cd19481">
    <property type="entry name" value="RecA-like_protease"/>
    <property type="match status" value="1"/>
</dbReference>
<dbReference type="GO" id="GO:0005524">
    <property type="term" value="F:ATP binding"/>
    <property type="evidence" value="ECO:0007669"/>
    <property type="project" value="UniProtKB-KW"/>
</dbReference>
<accession>A0A2S0HUT9</accession>
<dbReference type="OrthoDB" id="7438987at2"/>
<dbReference type="RefSeq" id="WP_105215296.1">
    <property type="nucleotide sequence ID" value="NZ_CP027062.1"/>
</dbReference>
<dbReference type="Gene3D" id="3.40.50.300">
    <property type="entry name" value="P-loop containing nucleotide triphosphate hydrolases"/>
    <property type="match status" value="1"/>
</dbReference>
<dbReference type="GO" id="GO:0016887">
    <property type="term" value="F:ATP hydrolysis activity"/>
    <property type="evidence" value="ECO:0007669"/>
    <property type="project" value="InterPro"/>
</dbReference>
<organism evidence="5 6">
    <name type="scientific">Pukyongia salina</name>
    <dbReference type="NCBI Taxonomy" id="2094025"/>
    <lineage>
        <taxon>Bacteria</taxon>
        <taxon>Pseudomonadati</taxon>
        <taxon>Bacteroidota</taxon>
        <taxon>Flavobacteriia</taxon>
        <taxon>Flavobacteriales</taxon>
        <taxon>Flavobacteriaceae</taxon>
        <taxon>Pukyongia</taxon>
    </lineage>
</organism>
<evidence type="ECO:0000256" key="3">
    <source>
        <dbReference type="ARBA" id="ARBA00022840"/>
    </source>
</evidence>
<dbReference type="InterPro" id="IPR003959">
    <property type="entry name" value="ATPase_AAA_core"/>
</dbReference>
<proteinExistence type="inferred from homology"/>
<evidence type="ECO:0000259" key="4">
    <source>
        <dbReference type="SMART" id="SM00382"/>
    </source>
</evidence>
<dbReference type="PANTHER" id="PTHR23073">
    <property type="entry name" value="26S PROTEASOME REGULATORY SUBUNIT"/>
    <property type="match status" value="1"/>
</dbReference>
<protein>
    <submittedName>
        <fullName evidence="5">AAA family ATPase</fullName>
    </submittedName>
</protein>
<dbReference type="SUPFAM" id="SSF52540">
    <property type="entry name" value="P-loop containing nucleoside triphosphate hydrolases"/>
    <property type="match status" value="1"/>
</dbReference>
<name>A0A2S0HUT9_9FLAO</name>
<keyword evidence="2" id="KW-0547">Nucleotide-binding</keyword>
<evidence type="ECO:0000313" key="6">
    <source>
        <dbReference type="Proteomes" id="UP000238442"/>
    </source>
</evidence>
<evidence type="ECO:0000313" key="5">
    <source>
        <dbReference type="EMBL" id="AVI50451.1"/>
    </source>
</evidence>
<dbReference type="Pfam" id="PF00004">
    <property type="entry name" value="AAA"/>
    <property type="match status" value="1"/>
</dbReference>
<dbReference type="InterPro" id="IPR003593">
    <property type="entry name" value="AAA+_ATPase"/>
</dbReference>
<reference evidence="5 6" key="1">
    <citation type="submission" date="2018-02" db="EMBL/GenBank/DDBJ databases">
        <title>Genomic analysis of the strain RR4-38 isolated from a seawater recirculating aquaculture system.</title>
        <authorList>
            <person name="Kim Y.-S."/>
            <person name="Jang Y.H."/>
            <person name="Kim K.-H."/>
        </authorList>
    </citation>
    <scope>NUCLEOTIDE SEQUENCE [LARGE SCALE GENOMIC DNA]</scope>
    <source>
        <strain evidence="5 6">RR4-38</strain>
    </source>
</reference>
<keyword evidence="3" id="KW-0067">ATP-binding</keyword>
<evidence type="ECO:0000256" key="1">
    <source>
        <dbReference type="ARBA" id="ARBA00006914"/>
    </source>
</evidence>
<sequence>MEIIKEIARSLEREIKWFETVANTSLSIYFQNEHGVSSVFDHQPPDLDKDSSAFAKLIKELKLGFEDRILLILGLLPIVKPQSLDVFLIKNQNLNNEFSEFGGIKDAGISGFIPSLETACFILSGSSIEERLRLMKLFQKDHILYKKGILDYDGTQEFGLQQRLMVSYEYMGLLTEGKKKLPEYSSRFPAKEIETEMDWDDLVVDPQVRTKLEEIKDWLLYSERILEEWGLRKNLKKGYRALFYGPPGTGKTFAATLIGKATKRPVFRIDLSLVVSKYIGETEKNLGQLFNEAENKDWILFFDEADALFGKRTQTKSANDRYANQEVAYLLQRIEDFSGLVILATNLQTNIDEAFARRFQIMVHFPKPRKEQRLILWKQLFGNSFDLTNDIDLNALAENYELSGGEMINILRYCALTAARRDKKMIERSDIISGIRREYSKSNKTI</sequence>